<dbReference type="SMART" id="SM00451">
    <property type="entry name" value="ZnF_U1"/>
    <property type="match status" value="7"/>
</dbReference>
<comment type="caution">
    <text evidence="2">The sequence shown here is derived from an EMBL/GenBank/DDBJ whole genome shotgun (WGS) entry which is preliminary data.</text>
</comment>
<feature type="domain" description="U1-type" evidence="1">
    <location>
        <begin position="215"/>
        <end position="248"/>
    </location>
</feature>
<dbReference type="InterPro" id="IPR003604">
    <property type="entry name" value="Matrin/U1-like-C_Znf_C2H2"/>
</dbReference>
<accession>A0A4C1WXM5</accession>
<protein>
    <recommendedName>
        <fullName evidence="1">U1-type domain-containing protein</fullName>
    </recommendedName>
</protein>
<evidence type="ECO:0000313" key="3">
    <source>
        <dbReference type="Proteomes" id="UP000299102"/>
    </source>
</evidence>
<organism evidence="2 3">
    <name type="scientific">Eumeta variegata</name>
    <name type="common">Bagworm moth</name>
    <name type="synonym">Eumeta japonica</name>
    <dbReference type="NCBI Taxonomy" id="151549"/>
    <lineage>
        <taxon>Eukaryota</taxon>
        <taxon>Metazoa</taxon>
        <taxon>Ecdysozoa</taxon>
        <taxon>Arthropoda</taxon>
        <taxon>Hexapoda</taxon>
        <taxon>Insecta</taxon>
        <taxon>Pterygota</taxon>
        <taxon>Neoptera</taxon>
        <taxon>Endopterygota</taxon>
        <taxon>Lepidoptera</taxon>
        <taxon>Glossata</taxon>
        <taxon>Ditrysia</taxon>
        <taxon>Tineoidea</taxon>
        <taxon>Psychidae</taxon>
        <taxon>Oiketicinae</taxon>
        <taxon>Eumeta</taxon>
    </lineage>
</organism>
<evidence type="ECO:0000259" key="1">
    <source>
        <dbReference type="SMART" id="SM00451"/>
    </source>
</evidence>
<feature type="domain" description="U1-type" evidence="1">
    <location>
        <begin position="88"/>
        <end position="122"/>
    </location>
</feature>
<feature type="domain" description="U1-type" evidence="1">
    <location>
        <begin position="423"/>
        <end position="458"/>
    </location>
</feature>
<feature type="domain" description="U1-type" evidence="1">
    <location>
        <begin position="918"/>
        <end position="951"/>
    </location>
</feature>
<dbReference type="GO" id="GO:0003676">
    <property type="term" value="F:nucleic acid binding"/>
    <property type="evidence" value="ECO:0007669"/>
    <property type="project" value="InterPro"/>
</dbReference>
<name>A0A4C1WXM5_EUMVA</name>
<dbReference type="GO" id="GO:0008270">
    <property type="term" value="F:zinc ion binding"/>
    <property type="evidence" value="ECO:0007669"/>
    <property type="project" value="InterPro"/>
</dbReference>
<sequence length="1046" mass="120917">MRDLIDIHDAYQEYEVYLVKVPQLDSIRENVTTDNNNTEATQPPSAVVEEKRPFFSTIRNKTSGDVVYVKLNMFINFYHYNMLIPDRNDTYICLCCVETIDNIEGCRSHVETEKHKTQLRGKPYLICFADNIIRRVRDNCSHCGICNKIVLKKDLDDHIETDKQHDTLKRYGEACAADILKVKSEVDVNNYINVQVAEESILLHRQYWHMYYVFPRKYFCSLCVVGGDVESLQKHLDSSNHLTRLSKCRILPEYGLSIVRTLSENHHHCGVCNTYLMVDVVDNHIKKPKHKSNLSLWMEVTKQQMPEPKEKEGIEDSEEKIEVKKEKTDLVKKVPEKPDEPEIPNEDVIIEHNGYKFCLNVLSFNAIVKAKLKFFCMCCSKHMEHDKLLDHINMEEHKTALGSTEIISEFAEHFIRKIHSLPQVWAHCGICNCRMTYNIKHVQSHIETTKHRDNFTQHTEKMLKKSEQMAVTRIIPKNPIPVFSSKSEKFSHEIEISNQKYNLNLHTFKAWHTIRGWGMYFSCCFVCQTILTHPMMYRHTRSQEHKENLKNCVILECYGTNYLKVINYSHFVYCTFCNDLVDTDSIDSHVKSDSHLEKKKCGITKLVDIDGRDSKLLNQFKKLVQPLDPNIEDVILTNEARNLESCESNLRLEHSSSRKVSADAVASSSKLSELEDDHSIKTTPMKCQYGSFGVLQEKTQNNECYKDVTQMNNSEYIILDFLQDRILLTFNAWNTIVENTFCNTCKMKFITDVKKHCNEPTHIKKVNAECYELSDGSIARKLTVKILELDEHIQSTIHLKNLKRASICGVQLPHQDRATGHMNPVSISVTYMQRNVSVQNQENATDGYVLLEFSNNKLVLTYNSWNGIVENRMTCHVCNDKYIKPDIPSIMEHCNKDQHKFSMKKKVIQANFIRKMTKVRFYCMICHFNGNYAQSQEHIYSELHKINEIKARMQAATAAGNNGIEIINCSQYFNLYNVAYQRNANGPAQTAVCNSQECIASDDCDSEDCSMNRDVGIPTEITNSLIPVAYEPTADEKITVKKYENG</sequence>
<feature type="domain" description="U1-type" evidence="1">
    <location>
        <begin position="519"/>
        <end position="552"/>
    </location>
</feature>
<feature type="domain" description="U1-type" evidence="1">
    <location>
        <begin position="264"/>
        <end position="297"/>
    </location>
</feature>
<dbReference type="OrthoDB" id="7469786at2759"/>
<proteinExistence type="predicted"/>
<dbReference type="Proteomes" id="UP000299102">
    <property type="component" value="Unassembled WGS sequence"/>
</dbReference>
<gene>
    <name evidence="2" type="ORF">EVAR_35855_1</name>
</gene>
<reference evidence="2 3" key="1">
    <citation type="journal article" date="2019" name="Commun. Biol.">
        <title>The bagworm genome reveals a unique fibroin gene that provides high tensile strength.</title>
        <authorList>
            <person name="Kono N."/>
            <person name="Nakamura H."/>
            <person name="Ohtoshi R."/>
            <person name="Tomita M."/>
            <person name="Numata K."/>
            <person name="Arakawa K."/>
        </authorList>
    </citation>
    <scope>NUCLEOTIDE SEQUENCE [LARGE SCALE GENOMIC DNA]</scope>
</reference>
<keyword evidence="3" id="KW-1185">Reference proteome</keyword>
<dbReference type="AlphaFoldDB" id="A0A4C1WXM5"/>
<evidence type="ECO:0000313" key="2">
    <source>
        <dbReference type="EMBL" id="GBP55620.1"/>
    </source>
</evidence>
<feature type="domain" description="U1-type" evidence="1">
    <location>
        <begin position="737"/>
        <end position="769"/>
    </location>
</feature>
<dbReference type="EMBL" id="BGZK01000673">
    <property type="protein sequence ID" value="GBP55620.1"/>
    <property type="molecule type" value="Genomic_DNA"/>
</dbReference>